<name>A0ABR2MBU5_9ASPA</name>
<dbReference type="Proteomes" id="UP001412067">
    <property type="component" value="Unassembled WGS sequence"/>
</dbReference>
<protein>
    <recommendedName>
        <fullName evidence="3">NADH-plastoquinone oxidoreductase subunit K</fullName>
    </recommendedName>
</protein>
<dbReference type="EMBL" id="JBBWWR010000009">
    <property type="protein sequence ID" value="KAK8961406.1"/>
    <property type="molecule type" value="Genomic_DNA"/>
</dbReference>
<accession>A0ABR2MBU5</accession>
<evidence type="ECO:0000313" key="1">
    <source>
        <dbReference type="EMBL" id="KAK8961406.1"/>
    </source>
</evidence>
<reference evidence="1 2" key="1">
    <citation type="journal article" date="2022" name="Nat. Plants">
        <title>Genomes of leafy and leafless Platanthera orchids illuminate the evolution of mycoheterotrophy.</title>
        <authorList>
            <person name="Li M.H."/>
            <person name="Liu K.W."/>
            <person name="Li Z."/>
            <person name="Lu H.C."/>
            <person name="Ye Q.L."/>
            <person name="Zhang D."/>
            <person name="Wang J.Y."/>
            <person name="Li Y.F."/>
            <person name="Zhong Z.M."/>
            <person name="Liu X."/>
            <person name="Yu X."/>
            <person name="Liu D.K."/>
            <person name="Tu X.D."/>
            <person name="Liu B."/>
            <person name="Hao Y."/>
            <person name="Liao X.Y."/>
            <person name="Jiang Y.T."/>
            <person name="Sun W.H."/>
            <person name="Chen J."/>
            <person name="Chen Y.Q."/>
            <person name="Ai Y."/>
            <person name="Zhai J.W."/>
            <person name="Wu S.S."/>
            <person name="Zhou Z."/>
            <person name="Hsiao Y.Y."/>
            <person name="Wu W.L."/>
            <person name="Chen Y.Y."/>
            <person name="Lin Y.F."/>
            <person name="Hsu J.L."/>
            <person name="Li C.Y."/>
            <person name="Wang Z.W."/>
            <person name="Zhao X."/>
            <person name="Zhong W.Y."/>
            <person name="Ma X.K."/>
            <person name="Ma L."/>
            <person name="Huang J."/>
            <person name="Chen G.Z."/>
            <person name="Huang M.Z."/>
            <person name="Huang L."/>
            <person name="Peng D.H."/>
            <person name="Luo Y.B."/>
            <person name="Zou S.Q."/>
            <person name="Chen S.P."/>
            <person name="Lan S."/>
            <person name="Tsai W.C."/>
            <person name="Van de Peer Y."/>
            <person name="Liu Z.J."/>
        </authorList>
    </citation>
    <scope>NUCLEOTIDE SEQUENCE [LARGE SCALE GENOMIC DNA]</scope>
    <source>
        <strain evidence="1">Lor288</strain>
    </source>
</reference>
<evidence type="ECO:0000313" key="2">
    <source>
        <dbReference type="Proteomes" id="UP001412067"/>
    </source>
</evidence>
<keyword evidence="2" id="KW-1185">Reference proteome</keyword>
<sequence>MESICPSRGLYALGMPSTPIPASASTLKLCVGLQLLNGISARYERNDERTSVYRGGQWLLIFLVCSDDYSSPDNYFGTS</sequence>
<evidence type="ECO:0008006" key="3">
    <source>
        <dbReference type="Google" id="ProtNLM"/>
    </source>
</evidence>
<proteinExistence type="predicted"/>
<comment type="caution">
    <text evidence="1">The sequence shown here is derived from an EMBL/GenBank/DDBJ whole genome shotgun (WGS) entry which is preliminary data.</text>
</comment>
<organism evidence="1 2">
    <name type="scientific">Platanthera guangdongensis</name>
    <dbReference type="NCBI Taxonomy" id="2320717"/>
    <lineage>
        <taxon>Eukaryota</taxon>
        <taxon>Viridiplantae</taxon>
        <taxon>Streptophyta</taxon>
        <taxon>Embryophyta</taxon>
        <taxon>Tracheophyta</taxon>
        <taxon>Spermatophyta</taxon>
        <taxon>Magnoliopsida</taxon>
        <taxon>Liliopsida</taxon>
        <taxon>Asparagales</taxon>
        <taxon>Orchidaceae</taxon>
        <taxon>Orchidoideae</taxon>
        <taxon>Orchideae</taxon>
        <taxon>Orchidinae</taxon>
        <taxon>Platanthera</taxon>
    </lineage>
</organism>
<gene>
    <name evidence="1" type="ORF">KSP40_PGU000274</name>
</gene>